<dbReference type="GO" id="GO:0012505">
    <property type="term" value="C:endomembrane system"/>
    <property type="evidence" value="ECO:0007669"/>
    <property type="project" value="TreeGrafter"/>
</dbReference>
<keyword evidence="9" id="KW-0472">Membrane</keyword>
<keyword evidence="9" id="KW-0812">Transmembrane</keyword>
<dbReference type="InterPro" id="IPR032098">
    <property type="entry name" value="Acyltransf_C"/>
</dbReference>
<dbReference type="GO" id="GO:0003841">
    <property type="term" value="F:1-acylglycerol-3-phosphate O-acyltransferase activity"/>
    <property type="evidence" value="ECO:0007669"/>
    <property type="project" value="UniProtKB-EC"/>
</dbReference>
<evidence type="ECO:0000259" key="10">
    <source>
        <dbReference type="SMART" id="SM00563"/>
    </source>
</evidence>
<sequence>MAIAAAAVIVPLGVLFFISGLVINLIQATCFVLVRPISKSTYRRINRIVAELLWLELVWIVDWWAGVKIKVYADPETFNLMGKEHALVIANHRSDIDWLVGWILAQSGLQRLSDYPLPFWLALFVEGTRFTQAKLLAAQEYAASAGLPVPRNVLIPRTKVHVHLKRHEMKDLPENDDAIAQWCRDIFVAKDKLLDKHIADDTFGEEKLQDIGRPIKSLVVVASWACILILGTIKLLQATALLSSWKGVAISAALMAIITVLMQFLINFSKSERSTAAKVAPAKENNVNQARGNGQEDKTH</sequence>
<keyword evidence="6" id="KW-0808">Transferase</keyword>
<protein>
    <recommendedName>
        <fullName evidence="5">1-acylglycerol-3-phosphate O-acyltransferase</fullName>
        <ecNumber evidence="5">2.3.1.51</ecNumber>
    </recommendedName>
</protein>
<comment type="pathway">
    <text evidence="2">Phospholipid metabolism; CDP-diacylglycerol biosynthesis; CDP-diacylglycerol from sn-glycerol 3-phosphate: step 2/3.</text>
</comment>
<feature type="transmembrane region" description="Helical" evidence="9">
    <location>
        <begin position="6"/>
        <end position="34"/>
    </location>
</feature>
<comment type="similarity">
    <text evidence="4">Belongs to the 1-acyl-sn-glycerol-3-phosphate acyltransferase family.</text>
</comment>
<feature type="domain" description="Phospholipid/glycerol acyltransferase" evidence="10">
    <location>
        <begin position="86"/>
        <end position="162"/>
    </location>
</feature>
<reference evidence="11 12" key="1">
    <citation type="submission" date="2020-09" db="EMBL/GenBank/DDBJ databases">
        <title>De no assembly of potato wild relative species, Solanum commersonii.</title>
        <authorList>
            <person name="Cho K."/>
        </authorList>
    </citation>
    <scope>NUCLEOTIDE SEQUENCE [LARGE SCALE GENOMIC DNA]</scope>
    <source>
        <strain evidence="11">LZ3.2</strain>
        <tissue evidence="11">Leaf</tissue>
    </source>
</reference>
<dbReference type="InterPro" id="IPR002123">
    <property type="entry name" value="Plipid/glycerol_acylTrfase"/>
</dbReference>
<keyword evidence="12" id="KW-1185">Reference proteome</keyword>
<evidence type="ECO:0000256" key="4">
    <source>
        <dbReference type="ARBA" id="ARBA00008655"/>
    </source>
</evidence>
<accession>A0A9J5ZTI8</accession>
<keyword evidence="7" id="KW-0012">Acyltransferase</keyword>
<dbReference type="PANTHER" id="PTHR10983">
    <property type="entry name" value="1-ACYLGLYCEROL-3-PHOSPHATE ACYLTRANSFERASE-RELATED"/>
    <property type="match status" value="1"/>
</dbReference>
<evidence type="ECO:0000256" key="3">
    <source>
        <dbReference type="ARBA" id="ARBA00005189"/>
    </source>
</evidence>
<evidence type="ECO:0000256" key="6">
    <source>
        <dbReference type="ARBA" id="ARBA00022679"/>
    </source>
</evidence>
<evidence type="ECO:0000256" key="2">
    <source>
        <dbReference type="ARBA" id="ARBA00004728"/>
    </source>
</evidence>
<dbReference type="OrthoDB" id="189226at2759"/>
<gene>
    <name evidence="11" type="ORF">H5410_015328</name>
</gene>
<comment type="caution">
    <text evidence="11">The sequence shown here is derived from an EMBL/GenBank/DDBJ whole genome shotgun (WGS) entry which is preliminary data.</text>
</comment>
<dbReference type="PANTHER" id="PTHR10983:SF24">
    <property type="entry name" value="1-ACYLGLYCEROL-3-PHOSPHATE O-ACYLTRANSFERASE 3, ISOFORM E-RELATED"/>
    <property type="match status" value="1"/>
</dbReference>
<evidence type="ECO:0000256" key="1">
    <source>
        <dbReference type="ARBA" id="ARBA00001141"/>
    </source>
</evidence>
<dbReference type="SUPFAM" id="SSF69593">
    <property type="entry name" value="Glycerol-3-phosphate (1)-acyltransferase"/>
    <property type="match status" value="1"/>
</dbReference>
<evidence type="ECO:0000313" key="12">
    <source>
        <dbReference type="Proteomes" id="UP000824120"/>
    </source>
</evidence>
<feature type="region of interest" description="Disordered" evidence="8">
    <location>
        <begin position="277"/>
        <end position="300"/>
    </location>
</feature>
<keyword evidence="9" id="KW-1133">Transmembrane helix</keyword>
<evidence type="ECO:0000256" key="7">
    <source>
        <dbReference type="ARBA" id="ARBA00023315"/>
    </source>
</evidence>
<dbReference type="CDD" id="cd07990">
    <property type="entry name" value="LPLAT_LCLAT1-like"/>
    <property type="match status" value="1"/>
</dbReference>
<organism evidence="11 12">
    <name type="scientific">Solanum commersonii</name>
    <name type="common">Commerson's wild potato</name>
    <name type="synonym">Commerson's nightshade</name>
    <dbReference type="NCBI Taxonomy" id="4109"/>
    <lineage>
        <taxon>Eukaryota</taxon>
        <taxon>Viridiplantae</taxon>
        <taxon>Streptophyta</taxon>
        <taxon>Embryophyta</taxon>
        <taxon>Tracheophyta</taxon>
        <taxon>Spermatophyta</taxon>
        <taxon>Magnoliopsida</taxon>
        <taxon>eudicotyledons</taxon>
        <taxon>Gunneridae</taxon>
        <taxon>Pentapetalae</taxon>
        <taxon>asterids</taxon>
        <taxon>lamiids</taxon>
        <taxon>Solanales</taxon>
        <taxon>Solanaceae</taxon>
        <taxon>Solanoideae</taxon>
        <taxon>Solaneae</taxon>
        <taxon>Solanum</taxon>
    </lineage>
</organism>
<feature type="transmembrane region" description="Helical" evidence="9">
    <location>
        <begin position="248"/>
        <end position="268"/>
    </location>
</feature>
<dbReference type="EC" id="2.3.1.51" evidence="5"/>
<evidence type="ECO:0000313" key="11">
    <source>
        <dbReference type="EMBL" id="KAG5615504.1"/>
    </source>
</evidence>
<comment type="catalytic activity">
    <reaction evidence="1">
        <text>a 1-acyl-sn-glycero-3-phosphate + an acyl-CoA = a 1,2-diacyl-sn-glycero-3-phosphate + CoA</text>
        <dbReference type="Rhea" id="RHEA:19709"/>
        <dbReference type="ChEBI" id="CHEBI:57287"/>
        <dbReference type="ChEBI" id="CHEBI:57970"/>
        <dbReference type="ChEBI" id="CHEBI:58342"/>
        <dbReference type="ChEBI" id="CHEBI:58608"/>
        <dbReference type="EC" id="2.3.1.51"/>
    </reaction>
</comment>
<dbReference type="SMART" id="SM00563">
    <property type="entry name" value="PlsC"/>
    <property type="match status" value="1"/>
</dbReference>
<name>A0A9J5ZTI8_SOLCO</name>
<dbReference type="Pfam" id="PF16076">
    <property type="entry name" value="Acyltransf_C"/>
    <property type="match status" value="1"/>
</dbReference>
<evidence type="ECO:0000256" key="8">
    <source>
        <dbReference type="SAM" id="MobiDB-lite"/>
    </source>
</evidence>
<proteinExistence type="inferred from homology"/>
<dbReference type="EMBL" id="JACXVP010000003">
    <property type="protein sequence ID" value="KAG5615504.1"/>
    <property type="molecule type" value="Genomic_DNA"/>
</dbReference>
<comment type="pathway">
    <text evidence="3">Lipid metabolism.</text>
</comment>
<evidence type="ECO:0000256" key="5">
    <source>
        <dbReference type="ARBA" id="ARBA00013211"/>
    </source>
</evidence>
<dbReference type="Proteomes" id="UP000824120">
    <property type="component" value="Chromosome 3"/>
</dbReference>
<dbReference type="AlphaFoldDB" id="A0A9J5ZTI8"/>
<evidence type="ECO:0000256" key="9">
    <source>
        <dbReference type="SAM" id="Phobius"/>
    </source>
</evidence>
<feature type="transmembrane region" description="Helical" evidence="9">
    <location>
        <begin position="217"/>
        <end position="236"/>
    </location>
</feature>